<dbReference type="InterPro" id="IPR035069">
    <property type="entry name" value="TTHA1013/TTHA0281-like"/>
</dbReference>
<dbReference type="AlphaFoldDB" id="A0A3E3DUE2"/>
<proteinExistence type="predicted"/>
<evidence type="ECO:0000313" key="3">
    <source>
        <dbReference type="Proteomes" id="UP000261212"/>
    </source>
</evidence>
<accession>A0A3E3DUE2</accession>
<reference evidence="2 3" key="1">
    <citation type="submission" date="2018-08" db="EMBL/GenBank/DDBJ databases">
        <title>A genome reference for cultivated species of the human gut microbiota.</title>
        <authorList>
            <person name="Zou Y."/>
            <person name="Xue W."/>
            <person name="Luo G."/>
        </authorList>
    </citation>
    <scope>NUCLEOTIDE SEQUENCE [LARGE SCALE GENOMIC DNA]</scope>
    <source>
        <strain evidence="2 3">AM25-6</strain>
    </source>
</reference>
<gene>
    <name evidence="2" type="ORF">DW687_11695</name>
</gene>
<evidence type="ECO:0000259" key="1">
    <source>
        <dbReference type="Pfam" id="PF15919"/>
    </source>
</evidence>
<evidence type="ECO:0000313" key="2">
    <source>
        <dbReference type="EMBL" id="RGD72900.1"/>
    </source>
</evidence>
<dbReference type="InterPro" id="IPR031807">
    <property type="entry name" value="HicB-like"/>
</dbReference>
<dbReference type="EMBL" id="QUSM01000009">
    <property type="protein sequence ID" value="RGD72900.1"/>
    <property type="molecule type" value="Genomic_DNA"/>
</dbReference>
<dbReference type="Proteomes" id="UP000261212">
    <property type="component" value="Unassembled WGS sequence"/>
</dbReference>
<feature type="domain" description="HicB-like antitoxin of toxin-antitoxin system" evidence="1">
    <location>
        <begin position="6"/>
        <end position="104"/>
    </location>
</feature>
<dbReference type="SUPFAM" id="SSF143100">
    <property type="entry name" value="TTHA1013/TTHA0281-like"/>
    <property type="match status" value="1"/>
</dbReference>
<protein>
    <submittedName>
        <fullName evidence="2">Type II toxin-antitoxin system HicB family antitoxin</fullName>
    </submittedName>
</protein>
<sequence>MNKHFYPAVFTEEENGYSISFPDLEGCFTEGDTLDEAYEMAKEAIGLYAETKDNKFDYPKASSPKDIELKENEFCMLVEFDELEYLKKHSNKAVKKTLTIPAYLNEMALEKNINFSNVLQEALKRSLDIR</sequence>
<dbReference type="RefSeq" id="WP_117532836.1">
    <property type="nucleotide sequence ID" value="NZ_QUSM01000009.1"/>
</dbReference>
<comment type="caution">
    <text evidence="2">The sequence shown here is derived from an EMBL/GenBank/DDBJ whole genome shotgun (WGS) entry which is preliminary data.</text>
</comment>
<dbReference type="PANTHER" id="PTHR34504:SF4">
    <property type="entry name" value="ANTITOXIN HICB"/>
    <property type="match status" value="1"/>
</dbReference>
<dbReference type="InterPro" id="IPR051404">
    <property type="entry name" value="TA_system_antitoxin"/>
</dbReference>
<name>A0A3E3DUE2_9FIRM</name>
<dbReference type="PANTHER" id="PTHR34504">
    <property type="entry name" value="ANTITOXIN HICB"/>
    <property type="match status" value="1"/>
</dbReference>
<dbReference type="Gene3D" id="3.30.160.250">
    <property type="match status" value="1"/>
</dbReference>
<dbReference type="Pfam" id="PF15919">
    <property type="entry name" value="HicB_lk_antitox"/>
    <property type="match status" value="1"/>
</dbReference>
<organism evidence="2 3">
    <name type="scientific">Anaerofustis stercorihominis</name>
    <dbReference type="NCBI Taxonomy" id="214853"/>
    <lineage>
        <taxon>Bacteria</taxon>
        <taxon>Bacillati</taxon>
        <taxon>Bacillota</taxon>
        <taxon>Clostridia</taxon>
        <taxon>Eubacteriales</taxon>
        <taxon>Eubacteriaceae</taxon>
        <taxon>Anaerofustis</taxon>
    </lineage>
</organism>